<evidence type="ECO:0000313" key="3">
    <source>
        <dbReference type="Proteomes" id="UP000092659"/>
    </source>
</evidence>
<protein>
    <submittedName>
        <fullName evidence="2">Uncharacterized protein</fullName>
    </submittedName>
</protein>
<dbReference type="KEGG" id="sgs:AVL59_22125"/>
<reference evidence="2 3" key="1">
    <citation type="submission" date="2016-06" db="EMBL/GenBank/DDBJ databases">
        <title>Complete genome sequence of Streptomyces griseochromogenes ATCC 14511, the Blasticidin S producer.</title>
        <authorList>
            <person name="Wu L."/>
        </authorList>
    </citation>
    <scope>NUCLEOTIDE SEQUENCE [LARGE SCALE GENOMIC DNA]</scope>
    <source>
        <strain evidence="2 3">ATCC 14511</strain>
    </source>
</reference>
<name>A0A1B1AZA8_9ACTN</name>
<gene>
    <name evidence="2" type="ORF">AVL59_22125</name>
</gene>
<feature type="compositionally biased region" description="Basic and acidic residues" evidence="1">
    <location>
        <begin position="1"/>
        <end position="10"/>
    </location>
</feature>
<dbReference type="Proteomes" id="UP000092659">
    <property type="component" value="Chromosome"/>
</dbReference>
<evidence type="ECO:0000256" key="1">
    <source>
        <dbReference type="SAM" id="MobiDB-lite"/>
    </source>
</evidence>
<proteinExistence type="predicted"/>
<accession>A0A1B1AZA8</accession>
<dbReference type="EMBL" id="CP016279">
    <property type="protein sequence ID" value="ANP51908.1"/>
    <property type="molecule type" value="Genomic_DNA"/>
</dbReference>
<sequence length="61" mass="6312">MMDDRQDRAAPHGMTTDPAGLSRRGIAAEAVLLGAVAATVSTWTWPAGALTALALRSFCSP</sequence>
<evidence type="ECO:0000313" key="2">
    <source>
        <dbReference type="EMBL" id="ANP51908.1"/>
    </source>
</evidence>
<organism evidence="2 3">
    <name type="scientific">Streptomyces griseochromogenes</name>
    <dbReference type="NCBI Taxonomy" id="68214"/>
    <lineage>
        <taxon>Bacteria</taxon>
        <taxon>Bacillati</taxon>
        <taxon>Actinomycetota</taxon>
        <taxon>Actinomycetes</taxon>
        <taxon>Kitasatosporales</taxon>
        <taxon>Streptomycetaceae</taxon>
        <taxon>Streptomyces</taxon>
    </lineage>
</organism>
<feature type="region of interest" description="Disordered" evidence="1">
    <location>
        <begin position="1"/>
        <end position="21"/>
    </location>
</feature>
<dbReference type="AlphaFoldDB" id="A0A1B1AZA8"/>